<dbReference type="PANTHER" id="PTHR12771">
    <property type="entry name" value="ENGULFMENT AND CELL MOTILITY"/>
    <property type="match status" value="1"/>
</dbReference>
<evidence type="ECO:0000259" key="1">
    <source>
        <dbReference type="PROSITE" id="PS51335"/>
    </source>
</evidence>
<evidence type="ECO:0000313" key="2">
    <source>
        <dbReference type="EMBL" id="KAK4881953.1"/>
    </source>
</evidence>
<dbReference type="InterPro" id="IPR006816">
    <property type="entry name" value="ELMO_dom"/>
</dbReference>
<organism evidence="2 3">
    <name type="scientific">Aquatica leii</name>
    <dbReference type="NCBI Taxonomy" id="1421715"/>
    <lineage>
        <taxon>Eukaryota</taxon>
        <taxon>Metazoa</taxon>
        <taxon>Ecdysozoa</taxon>
        <taxon>Arthropoda</taxon>
        <taxon>Hexapoda</taxon>
        <taxon>Insecta</taxon>
        <taxon>Pterygota</taxon>
        <taxon>Neoptera</taxon>
        <taxon>Endopterygota</taxon>
        <taxon>Coleoptera</taxon>
        <taxon>Polyphaga</taxon>
        <taxon>Elateriformia</taxon>
        <taxon>Elateroidea</taxon>
        <taxon>Lampyridae</taxon>
        <taxon>Luciolinae</taxon>
        <taxon>Aquatica</taxon>
    </lineage>
</organism>
<gene>
    <name evidence="2" type="ORF">RN001_005272</name>
</gene>
<dbReference type="EMBL" id="JARPUR010000002">
    <property type="protein sequence ID" value="KAK4881953.1"/>
    <property type="molecule type" value="Genomic_DNA"/>
</dbReference>
<accession>A0AAN7SPT5</accession>
<sequence length="229" mass="26671">MYSLWLYISYYIRPFIKWFLRKTTGLCELQRICYGEEHGASRIKGVEESLGLSKSPQIKLLVNHLNDISDNKRFAGANERDILQGATRTVLLVKQINPQVHVQFVRSFSRCIEQIWGYRQLIAEVETLRTVSYDSDNIEHEQKLLELWEHLNPNDPLNMRISKRWQEIGFQGDDPKTDFRGMGLLGLENLLYFAKEFKGPATHVLSHSHHPNYGYEFAITFKVNKPSDA</sequence>
<protein>
    <recommendedName>
        <fullName evidence="1">ELMO domain-containing protein</fullName>
    </recommendedName>
</protein>
<proteinExistence type="predicted"/>
<name>A0AAN7SPT5_9COLE</name>
<evidence type="ECO:0000313" key="3">
    <source>
        <dbReference type="Proteomes" id="UP001353858"/>
    </source>
</evidence>
<reference evidence="3" key="1">
    <citation type="submission" date="2023-01" db="EMBL/GenBank/DDBJ databases">
        <title>Key to firefly adult light organ development and bioluminescence: homeobox transcription factors regulate luciferase expression and transportation to peroxisome.</title>
        <authorList>
            <person name="Fu X."/>
        </authorList>
    </citation>
    <scope>NUCLEOTIDE SEQUENCE [LARGE SCALE GENOMIC DNA]</scope>
</reference>
<comment type="caution">
    <text evidence="2">The sequence shown here is derived from an EMBL/GenBank/DDBJ whole genome shotgun (WGS) entry which is preliminary data.</text>
</comment>
<dbReference type="PROSITE" id="PS51335">
    <property type="entry name" value="ELMO"/>
    <property type="match status" value="1"/>
</dbReference>
<dbReference type="AlphaFoldDB" id="A0AAN7SPT5"/>
<keyword evidence="3" id="KW-1185">Reference proteome</keyword>
<feature type="domain" description="ELMO" evidence="1">
    <location>
        <begin position="139"/>
        <end position="229"/>
    </location>
</feature>
<dbReference type="Pfam" id="PF04727">
    <property type="entry name" value="ELMO_CED12"/>
    <property type="match status" value="1"/>
</dbReference>
<dbReference type="GO" id="GO:0005096">
    <property type="term" value="F:GTPase activator activity"/>
    <property type="evidence" value="ECO:0007669"/>
    <property type="project" value="TreeGrafter"/>
</dbReference>
<dbReference type="InterPro" id="IPR050868">
    <property type="entry name" value="ELMO_domain-containing"/>
</dbReference>
<dbReference type="Proteomes" id="UP001353858">
    <property type="component" value="Unassembled WGS sequence"/>
</dbReference>
<dbReference type="PANTHER" id="PTHR12771:SF51">
    <property type="entry name" value="LD01482P"/>
    <property type="match status" value="1"/>
</dbReference>